<name>A0A7S2G4H8_9DINO</name>
<protein>
    <submittedName>
        <fullName evidence="5">Uncharacterized protein</fullName>
    </submittedName>
</protein>
<evidence type="ECO:0000256" key="2">
    <source>
        <dbReference type="ARBA" id="ARBA00022528"/>
    </source>
</evidence>
<evidence type="ECO:0000256" key="1">
    <source>
        <dbReference type="ARBA" id="ARBA00004229"/>
    </source>
</evidence>
<accession>A0A7S2G4H8</accession>
<keyword evidence="2" id="KW-0150">Chloroplast</keyword>
<dbReference type="AlphaFoldDB" id="A0A7S2G4H8"/>
<keyword evidence="4" id="KW-1133">Transmembrane helix</keyword>
<dbReference type="Gene3D" id="1.10.3460.10">
    <property type="entry name" value="Chlorophyll a/b binding protein domain"/>
    <property type="match status" value="1"/>
</dbReference>
<dbReference type="GO" id="GO:0009507">
    <property type="term" value="C:chloroplast"/>
    <property type="evidence" value="ECO:0007669"/>
    <property type="project" value="UniProtKB-SubCell"/>
</dbReference>
<comment type="subcellular location">
    <subcellularLocation>
        <location evidence="1">Plastid</location>
        <location evidence="1">Chloroplast</location>
    </subcellularLocation>
</comment>
<gene>
    <name evidence="5" type="ORF">AAND1436_LOCUS19632</name>
</gene>
<evidence type="ECO:0000256" key="3">
    <source>
        <dbReference type="ARBA" id="ARBA00022640"/>
    </source>
</evidence>
<organism evidence="5">
    <name type="scientific">Alexandrium andersonii</name>
    <dbReference type="NCBI Taxonomy" id="327968"/>
    <lineage>
        <taxon>Eukaryota</taxon>
        <taxon>Sar</taxon>
        <taxon>Alveolata</taxon>
        <taxon>Dinophyceae</taxon>
        <taxon>Gonyaulacales</taxon>
        <taxon>Pyrocystaceae</taxon>
        <taxon>Alexandrium</taxon>
    </lineage>
</organism>
<proteinExistence type="predicted"/>
<dbReference type="SUPFAM" id="SSF103511">
    <property type="entry name" value="Chlorophyll a-b binding protein"/>
    <property type="match status" value="1"/>
</dbReference>
<evidence type="ECO:0000313" key="5">
    <source>
        <dbReference type="EMBL" id="CAD9432018.1"/>
    </source>
</evidence>
<feature type="transmembrane region" description="Helical" evidence="4">
    <location>
        <begin position="32"/>
        <end position="51"/>
    </location>
</feature>
<evidence type="ECO:0000256" key="4">
    <source>
        <dbReference type="SAM" id="Phobius"/>
    </source>
</evidence>
<keyword evidence="4" id="KW-0472">Membrane</keyword>
<keyword evidence="3" id="KW-0934">Plastid</keyword>
<sequence length="118" mass="12612">MAPIGAPLQHWVKFPGFETVPSGLKAVITPPGTFGFAALVLISGILELFVWTQRDERPVGDFGDPAKIGYLVPSESGEVDSPDFRNRELNNGRFAMFAAIGIIVAELATGKDAVQQLG</sequence>
<reference evidence="5" key="1">
    <citation type="submission" date="2021-01" db="EMBL/GenBank/DDBJ databases">
        <authorList>
            <person name="Corre E."/>
            <person name="Pelletier E."/>
            <person name="Niang G."/>
            <person name="Scheremetjew M."/>
            <person name="Finn R."/>
            <person name="Kale V."/>
            <person name="Holt S."/>
            <person name="Cochrane G."/>
            <person name="Meng A."/>
            <person name="Brown T."/>
            <person name="Cohen L."/>
        </authorList>
    </citation>
    <scope>NUCLEOTIDE SEQUENCE</scope>
    <source>
        <strain evidence="5">CCMP2222</strain>
    </source>
</reference>
<dbReference type="EMBL" id="HBGQ01040088">
    <property type="protein sequence ID" value="CAD9432018.1"/>
    <property type="molecule type" value="Transcribed_RNA"/>
</dbReference>
<dbReference type="InterPro" id="IPR022796">
    <property type="entry name" value="Chloroa_b-bind"/>
</dbReference>
<keyword evidence="4" id="KW-0812">Transmembrane</keyword>
<dbReference type="Pfam" id="PF00504">
    <property type="entry name" value="Chloroa_b-bind"/>
    <property type="match status" value="1"/>
</dbReference>